<dbReference type="InterPro" id="IPR014774">
    <property type="entry name" value="KaiC-like_dom"/>
</dbReference>
<organism evidence="8 9">
    <name type="scientific">Aureimonas flava</name>
    <dbReference type="NCBI Taxonomy" id="2320271"/>
    <lineage>
        <taxon>Bacteria</taxon>
        <taxon>Pseudomonadati</taxon>
        <taxon>Pseudomonadota</taxon>
        <taxon>Alphaproteobacteria</taxon>
        <taxon>Hyphomicrobiales</taxon>
        <taxon>Aurantimonadaceae</taxon>
        <taxon>Aureimonas</taxon>
    </lineage>
</organism>
<dbReference type="EC" id="2.7.11.1" evidence="1"/>
<evidence type="ECO:0000256" key="3">
    <source>
        <dbReference type="ARBA" id="ARBA00022679"/>
    </source>
</evidence>
<dbReference type="RefSeq" id="WP_119538818.1">
    <property type="nucleotide sequence ID" value="NZ_QYRN01000002.1"/>
</dbReference>
<sequence>MRATSDRTSSGNAELDQILNGGLPSGRLYLLEGAPGSGKTTLALRFLLDGAARGERCLYVTLSETREELLAVAASHGFDLSGVDIFELSSAEAVLGEGREQSILHSWEVELGGMIQLIQNEVERVAPSRVVFDSLSEMRLLAQDALRYRRQVLLLKQFFAPRATTVLLIDDLTAGEEGRRDTHLHSLCHGVVTLERVTLDFGPARRRLQVQKMRGVDFVAGYHDFTIGRGGLQVFPRLVAADHHVPFVGDPLPSGIPELDALLLGGPLRGTSTLITGPAGTGKTTMALQYVDAACRRGEPCTIYEFDERIGTMMVRAAAMGLELAAHVERGLLRIVQIDPAEIAPGEFAWSVRREVEERGCRLLVIDSLNGYLAAMPQEQQLILQIHELLSYLNQRGVGTFLINPQHGLVGSMIPGSLNVSYLSDTVILIRFFEAQGRIRKAVSVLKNRSGPHEEAIRELRIDGEGVRVGAPLAEFRGILTGTPEYSGETGPLMEDRTRA</sequence>
<evidence type="ECO:0000256" key="2">
    <source>
        <dbReference type="ARBA" id="ARBA00022553"/>
    </source>
</evidence>
<dbReference type="CDD" id="cd19487">
    <property type="entry name" value="KaiC-like_C"/>
    <property type="match status" value="1"/>
</dbReference>
<evidence type="ECO:0000256" key="6">
    <source>
        <dbReference type="ARBA" id="ARBA00022801"/>
    </source>
</evidence>
<dbReference type="InterPro" id="IPR051347">
    <property type="entry name" value="Circadian_clock_KaiC-rel"/>
</dbReference>
<dbReference type="GO" id="GO:0005524">
    <property type="term" value="F:ATP binding"/>
    <property type="evidence" value="ECO:0007669"/>
    <property type="project" value="InterPro"/>
</dbReference>
<dbReference type="InterPro" id="IPR027417">
    <property type="entry name" value="P-loop_NTPase"/>
</dbReference>
<feature type="domain" description="KaiC" evidence="7">
    <location>
        <begin position="6"/>
        <end position="248"/>
    </location>
</feature>
<protein>
    <recommendedName>
        <fullName evidence="1">non-specific serine/threonine protein kinase</fullName>
        <ecNumber evidence="1">2.7.11.1</ecNumber>
    </recommendedName>
</protein>
<dbReference type="SMART" id="SM00382">
    <property type="entry name" value="AAA"/>
    <property type="match status" value="2"/>
</dbReference>
<dbReference type="OrthoDB" id="9787927at2"/>
<dbReference type="InterPro" id="IPR030665">
    <property type="entry name" value="KaiC"/>
</dbReference>
<evidence type="ECO:0000313" key="8">
    <source>
        <dbReference type="EMBL" id="RIY02741.1"/>
    </source>
</evidence>
<dbReference type="InterPro" id="IPR003593">
    <property type="entry name" value="AAA+_ATPase"/>
</dbReference>
<reference evidence="9" key="1">
    <citation type="submission" date="2018-09" db="EMBL/GenBank/DDBJ databases">
        <authorList>
            <person name="Tuo L."/>
        </authorList>
    </citation>
    <scope>NUCLEOTIDE SEQUENCE [LARGE SCALE GENOMIC DNA]</scope>
    <source>
        <strain evidence="9">M2BS4Y-1</strain>
    </source>
</reference>
<dbReference type="Proteomes" id="UP000265750">
    <property type="component" value="Unassembled WGS sequence"/>
</dbReference>
<accession>A0A3A1WVM8</accession>
<dbReference type="PIRSF" id="PIRSF039117">
    <property type="entry name" value="KaiC"/>
    <property type="match status" value="1"/>
</dbReference>
<dbReference type="PANTHER" id="PTHR42926:SF1">
    <property type="entry name" value="CIRCADIAN CLOCK OSCILLATOR PROTEIN KAIC 1"/>
    <property type="match status" value="1"/>
</dbReference>
<name>A0A3A1WVM8_9HYPH</name>
<comment type="caution">
    <text evidence="8">The sequence shown here is derived from an EMBL/GenBank/DDBJ whole genome shotgun (WGS) entry which is preliminary data.</text>
</comment>
<gene>
    <name evidence="8" type="ORF">D3218_05155</name>
</gene>
<evidence type="ECO:0000256" key="4">
    <source>
        <dbReference type="ARBA" id="ARBA00022737"/>
    </source>
</evidence>
<evidence type="ECO:0000256" key="1">
    <source>
        <dbReference type="ARBA" id="ARBA00012513"/>
    </source>
</evidence>
<dbReference type="PANTHER" id="PTHR42926">
    <property type="match status" value="1"/>
</dbReference>
<feature type="domain" description="KaiC" evidence="7">
    <location>
        <begin position="250"/>
        <end position="483"/>
    </location>
</feature>
<keyword evidence="4" id="KW-0677">Repeat</keyword>
<dbReference type="EMBL" id="QYRN01000002">
    <property type="protein sequence ID" value="RIY02741.1"/>
    <property type="molecule type" value="Genomic_DNA"/>
</dbReference>
<dbReference type="Pfam" id="PF06745">
    <property type="entry name" value="ATPase"/>
    <property type="match status" value="2"/>
</dbReference>
<dbReference type="InterPro" id="IPR010624">
    <property type="entry name" value="KaiC_dom"/>
</dbReference>
<keyword evidence="5" id="KW-0418">Kinase</keyword>
<dbReference type="GO" id="GO:0016787">
    <property type="term" value="F:hydrolase activity"/>
    <property type="evidence" value="ECO:0007669"/>
    <property type="project" value="UniProtKB-KW"/>
</dbReference>
<evidence type="ECO:0000313" key="9">
    <source>
        <dbReference type="Proteomes" id="UP000265750"/>
    </source>
</evidence>
<evidence type="ECO:0000259" key="7">
    <source>
        <dbReference type="PROSITE" id="PS51146"/>
    </source>
</evidence>
<keyword evidence="6" id="KW-0378">Hydrolase</keyword>
<keyword evidence="9" id="KW-1185">Reference proteome</keyword>
<keyword evidence="2" id="KW-0597">Phosphoprotein</keyword>
<dbReference type="AlphaFoldDB" id="A0A3A1WVM8"/>
<dbReference type="CDD" id="cd19488">
    <property type="entry name" value="KaiC-like_N"/>
    <property type="match status" value="1"/>
</dbReference>
<evidence type="ECO:0000256" key="5">
    <source>
        <dbReference type="ARBA" id="ARBA00022777"/>
    </source>
</evidence>
<dbReference type="SUPFAM" id="SSF52540">
    <property type="entry name" value="P-loop containing nucleoside triphosphate hydrolases"/>
    <property type="match status" value="2"/>
</dbReference>
<dbReference type="PROSITE" id="PS51146">
    <property type="entry name" value="KAIC"/>
    <property type="match status" value="2"/>
</dbReference>
<dbReference type="Gene3D" id="3.40.50.300">
    <property type="entry name" value="P-loop containing nucleotide triphosphate hydrolases"/>
    <property type="match status" value="2"/>
</dbReference>
<keyword evidence="3" id="KW-0808">Transferase</keyword>
<proteinExistence type="predicted"/>
<dbReference type="GO" id="GO:0004674">
    <property type="term" value="F:protein serine/threonine kinase activity"/>
    <property type="evidence" value="ECO:0007669"/>
    <property type="project" value="UniProtKB-EC"/>
</dbReference>